<dbReference type="GO" id="GO:0006241">
    <property type="term" value="P:CTP biosynthetic process"/>
    <property type="evidence" value="ECO:0007669"/>
    <property type="project" value="TreeGrafter"/>
</dbReference>
<protein>
    <recommendedName>
        <fullName evidence="3">CTP synthase (glutamine hydrolyzing)</fullName>
        <ecNumber evidence="3">6.3.4.2</ecNumber>
    </recommendedName>
</protein>
<comment type="similarity">
    <text evidence="2">Belongs to the CTP synthase family.</text>
</comment>
<dbReference type="PANTHER" id="PTHR11550:SF2">
    <property type="entry name" value="CTP SYNTHASE 2"/>
    <property type="match status" value="1"/>
</dbReference>
<dbReference type="AlphaFoldDB" id="A0AAV7NLU7"/>
<keyword evidence="4" id="KW-0436">Ligase</keyword>
<dbReference type="GO" id="GO:0005524">
    <property type="term" value="F:ATP binding"/>
    <property type="evidence" value="ECO:0007669"/>
    <property type="project" value="UniProtKB-KW"/>
</dbReference>
<feature type="non-terminal residue" evidence="11">
    <location>
        <position position="1"/>
    </location>
</feature>
<keyword evidence="7" id="KW-0315">Glutamine amidotransferase</keyword>
<dbReference type="PANTHER" id="PTHR11550">
    <property type="entry name" value="CTP SYNTHASE"/>
    <property type="match status" value="1"/>
</dbReference>
<organism evidence="11 12">
    <name type="scientific">Pleurodeles waltl</name>
    <name type="common">Iberian ribbed newt</name>
    <dbReference type="NCBI Taxonomy" id="8319"/>
    <lineage>
        <taxon>Eukaryota</taxon>
        <taxon>Metazoa</taxon>
        <taxon>Chordata</taxon>
        <taxon>Craniata</taxon>
        <taxon>Vertebrata</taxon>
        <taxon>Euteleostomi</taxon>
        <taxon>Amphibia</taxon>
        <taxon>Batrachia</taxon>
        <taxon>Caudata</taxon>
        <taxon>Salamandroidea</taxon>
        <taxon>Salamandridae</taxon>
        <taxon>Pleurodelinae</taxon>
        <taxon>Pleurodeles</taxon>
    </lineage>
</organism>
<dbReference type="GO" id="GO:0003883">
    <property type="term" value="F:CTP synthase activity"/>
    <property type="evidence" value="ECO:0007669"/>
    <property type="project" value="UniProtKB-EC"/>
</dbReference>
<proteinExistence type="inferred from homology"/>
<evidence type="ECO:0000313" key="11">
    <source>
        <dbReference type="EMBL" id="KAJ1116501.1"/>
    </source>
</evidence>
<keyword evidence="8" id="KW-0665">Pyrimidine biosynthesis</keyword>
<dbReference type="InterPro" id="IPR029062">
    <property type="entry name" value="Class_I_gatase-like"/>
</dbReference>
<reference evidence="11" key="1">
    <citation type="journal article" date="2022" name="bioRxiv">
        <title>Sequencing and chromosome-scale assembly of the giantPleurodeles waltlgenome.</title>
        <authorList>
            <person name="Brown T."/>
            <person name="Elewa A."/>
            <person name="Iarovenko S."/>
            <person name="Subramanian E."/>
            <person name="Araus A.J."/>
            <person name="Petzold A."/>
            <person name="Susuki M."/>
            <person name="Suzuki K.-i.T."/>
            <person name="Hayashi T."/>
            <person name="Toyoda A."/>
            <person name="Oliveira C."/>
            <person name="Osipova E."/>
            <person name="Leigh N.D."/>
            <person name="Simon A."/>
            <person name="Yun M.H."/>
        </authorList>
    </citation>
    <scope>NUCLEOTIDE SEQUENCE</scope>
    <source>
        <strain evidence="11">20211129_DDA</strain>
        <tissue evidence="11">Liver</tissue>
    </source>
</reference>
<evidence type="ECO:0000256" key="5">
    <source>
        <dbReference type="ARBA" id="ARBA00022741"/>
    </source>
</evidence>
<comment type="pathway">
    <text evidence="1">Pyrimidine metabolism; CTP biosynthesis via de novo pathway; CTP from UDP: step 2/2.</text>
</comment>
<accession>A0AAV7NLU7</accession>
<dbReference type="EC" id="6.3.4.2" evidence="3"/>
<gene>
    <name evidence="11" type="ORF">NDU88_004711</name>
</gene>
<keyword evidence="6" id="KW-0067">ATP-binding</keyword>
<dbReference type="GO" id="GO:0005737">
    <property type="term" value="C:cytoplasm"/>
    <property type="evidence" value="ECO:0007669"/>
    <property type="project" value="TreeGrafter"/>
</dbReference>
<evidence type="ECO:0000256" key="6">
    <source>
        <dbReference type="ARBA" id="ARBA00022840"/>
    </source>
</evidence>
<evidence type="ECO:0000256" key="7">
    <source>
        <dbReference type="ARBA" id="ARBA00022962"/>
    </source>
</evidence>
<dbReference type="GO" id="GO:0019856">
    <property type="term" value="P:pyrimidine nucleobase biosynthetic process"/>
    <property type="evidence" value="ECO:0007669"/>
    <property type="project" value="TreeGrafter"/>
</dbReference>
<dbReference type="Pfam" id="PF00117">
    <property type="entry name" value="GATase"/>
    <property type="match status" value="1"/>
</dbReference>
<comment type="caution">
    <text evidence="11">The sequence shown here is derived from an EMBL/GenBank/DDBJ whole genome shotgun (WGS) entry which is preliminary data.</text>
</comment>
<name>A0AAV7NLU7_PLEWA</name>
<dbReference type="EMBL" id="JANPWB010000012">
    <property type="protein sequence ID" value="KAJ1116501.1"/>
    <property type="molecule type" value="Genomic_DNA"/>
</dbReference>
<dbReference type="Proteomes" id="UP001066276">
    <property type="component" value="Chromosome 8"/>
</dbReference>
<evidence type="ECO:0000256" key="1">
    <source>
        <dbReference type="ARBA" id="ARBA00005171"/>
    </source>
</evidence>
<dbReference type="InterPro" id="IPR004468">
    <property type="entry name" value="CTP_synthase"/>
</dbReference>
<dbReference type="GO" id="GO:0042802">
    <property type="term" value="F:identical protein binding"/>
    <property type="evidence" value="ECO:0007669"/>
    <property type="project" value="TreeGrafter"/>
</dbReference>
<sequence>KLYGNVPVIEERHRHRYEVNPELIHHFEEKGFKFVGHDTEGHRMEVVELQ</sequence>
<keyword evidence="5" id="KW-0547">Nucleotide-binding</keyword>
<dbReference type="SUPFAM" id="SSF52317">
    <property type="entry name" value="Class I glutamine amidotransferase-like"/>
    <property type="match status" value="1"/>
</dbReference>
<keyword evidence="12" id="KW-1185">Reference proteome</keyword>
<dbReference type="Gene3D" id="3.40.50.880">
    <property type="match status" value="1"/>
</dbReference>
<evidence type="ECO:0000256" key="8">
    <source>
        <dbReference type="ARBA" id="ARBA00022975"/>
    </source>
</evidence>
<feature type="non-terminal residue" evidence="11">
    <location>
        <position position="50"/>
    </location>
</feature>
<evidence type="ECO:0000313" key="12">
    <source>
        <dbReference type="Proteomes" id="UP001066276"/>
    </source>
</evidence>
<dbReference type="GO" id="GO:0097268">
    <property type="term" value="C:cytoophidium"/>
    <property type="evidence" value="ECO:0007669"/>
    <property type="project" value="TreeGrafter"/>
</dbReference>
<evidence type="ECO:0000256" key="9">
    <source>
        <dbReference type="ARBA" id="ARBA00047781"/>
    </source>
</evidence>
<evidence type="ECO:0000256" key="2">
    <source>
        <dbReference type="ARBA" id="ARBA00007533"/>
    </source>
</evidence>
<feature type="domain" description="Glutamine amidotransferase" evidence="10">
    <location>
        <begin position="2"/>
        <end position="48"/>
    </location>
</feature>
<comment type="catalytic activity">
    <reaction evidence="9">
        <text>UTP + L-glutamine + ATP + H2O = CTP + L-glutamate + ADP + phosphate + 2 H(+)</text>
        <dbReference type="Rhea" id="RHEA:26426"/>
        <dbReference type="ChEBI" id="CHEBI:15377"/>
        <dbReference type="ChEBI" id="CHEBI:15378"/>
        <dbReference type="ChEBI" id="CHEBI:29985"/>
        <dbReference type="ChEBI" id="CHEBI:30616"/>
        <dbReference type="ChEBI" id="CHEBI:37563"/>
        <dbReference type="ChEBI" id="CHEBI:43474"/>
        <dbReference type="ChEBI" id="CHEBI:46398"/>
        <dbReference type="ChEBI" id="CHEBI:58359"/>
        <dbReference type="ChEBI" id="CHEBI:456216"/>
        <dbReference type="EC" id="6.3.4.2"/>
    </reaction>
</comment>
<evidence type="ECO:0000256" key="4">
    <source>
        <dbReference type="ARBA" id="ARBA00022598"/>
    </source>
</evidence>
<dbReference type="InterPro" id="IPR017926">
    <property type="entry name" value="GATASE"/>
</dbReference>
<evidence type="ECO:0000256" key="3">
    <source>
        <dbReference type="ARBA" id="ARBA00012291"/>
    </source>
</evidence>
<evidence type="ECO:0000259" key="10">
    <source>
        <dbReference type="Pfam" id="PF00117"/>
    </source>
</evidence>